<evidence type="ECO:0000313" key="3">
    <source>
        <dbReference type="Proteomes" id="UP000001312"/>
    </source>
</evidence>
<dbReference type="KEGG" id="ssl:SS1G_05713"/>
<dbReference type="InParanoid" id="A7EK67"/>
<evidence type="ECO:0000313" key="2">
    <source>
        <dbReference type="EMBL" id="EDO03233.1"/>
    </source>
</evidence>
<keyword evidence="3" id="KW-1185">Reference proteome</keyword>
<organism evidence="2 3">
    <name type="scientific">Sclerotinia sclerotiorum (strain ATCC 18683 / 1980 / Ss-1)</name>
    <name type="common">White mold</name>
    <name type="synonym">Whetzelinia sclerotiorum</name>
    <dbReference type="NCBI Taxonomy" id="665079"/>
    <lineage>
        <taxon>Eukaryota</taxon>
        <taxon>Fungi</taxon>
        <taxon>Dikarya</taxon>
        <taxon>Ascomycota</taxon>
        <taxon>Pezizomycotina</taxon>
        <taxon>Leotiomycetes</taxon>
        <taxon>Helotiales</taxon>
        <taxon>Sclerotiniaceae</taxon>
        <taxon>Sclerotinia</taxon>
    </lineage>
</organism>
<dbReference type="EMBL" id="CH476627">
    <property type="protein sequence ID" value="EDO03233.1"/>
    <property type="molecule type" value="Genomic_DNA"/>
</dbReference>
<name>A7EK67_SCLS1</name>
<feature type="region of interest" description="Disordered" evidence="1">
    <location>
        <begin position="56"/>
        <end position="85"/>
    </location>
</feature>
<gene>
    <name evidence="2" type="ORF">SS1G_05713</name>
</gene>
<feature type="region of interest" description="Disordered" evidence="1">
    <location>
        <begin position="1"/>
        <end position="31"/>
    </location>
</feature>
<reference evidence="3" key="1">
    <citation type="journal article" date="2011" name="PLoS Genet.">
        <title>Genomic analysis of the necrotrophic fungal pathogens Sclerotinia sclerotiorum and Botrytis cinerea.</title>
        <authorList>
            <person name="Amselem J."/>
            <person name="Cuomo C.A."/>
            <person name="van Kan J.A."/>
            <person name="Viaud M."/>
            <person name="Benito E.P."/>
            <person name="Couloux A."/>
            <person name="Coutinho P.M."/>
            <person name="de Vries R.P."/>
            <person name="Dyer P.S."/>
            <person name="Fillinger S."/>
            <person name="Fournier E."/>
            <person name="Gout L."/>
            <person name="Hahn M."/>
            <person name="Kohn L."/>
            <person name="Lapalu N."/>
            <person name="Plummer K.M."/>
            <person name="Pradier J.M."/>
            <person name="Quevillon E."/>
            <person name="Sharon A."/>
            <person name="Simon A."/>
            <person name="ten Have A."/>
            <person name="Tudzynski B."/>
            <person name="Tudzynski P."/>
            <person name="Wincker P."/>
            <person name="Andrew M."/>
            <person name="Anthouard V."/>
            <person name="Beever R.E."/>
            <person name="Beffa R."/>
            <person name="Benoit I."/>
            <person name="Bouzid O."/>
            <person name="Brault B."/>
            <person name="Chen Z."/>
            <person name="Choquer M."/>
            <person name="Collemare J."/>
            <person name="Cotton P."/>
            <person name="Danchin E.G."/>
            <person name="Da Silva C."/>
            <person name="Gautier A."/>
            <person name="Giraud C."/>
            <person name="Giraud T."/>
            <person name="Gonzalez C."/>
            <person name="Grossetete S."/>
            <person name="Guldener U."/>
            <person name="Henrissat B."/>
            <person name="Howlett B.J."/>
            <person name="Kodira C."/>
            <person name="Kretschmer M."/>
            <person name="Lappartient A."/>
            <person name="Leroch M."/>
            <person name="Levis C."/>
            <person name="Mauceli E."/>
            <person name="Neuveglise C."/>
            <person name="Oeser B."/>
            <person name="Pearson M."/>
            <person name="Poulain J."/>
            <person name="Poussereau N."/>
            <person name="Quesneville H."/>
            <person name="Rascle C."/>
            <person name="Schumacher J."/>
            <person name="Segurens B."/>
            <person name="Sexton A."/>
            <person name="Silva E."/>
            <person name="Sirven C."/>
            <person name="Soanes D.M."/>
            <person name="Talbot N.J."/>
            <person name="Templeton M."/>
            <person name="Yandava C."/>
            <person name="Yarden O."/>
            <person name="Zeng Q."/>
            <person name="Rollins J.A."/>
            <person name="Lebrun M.H."/>
            <person name="Dickman M."/>
        </authorList>
    </citation>
    <scope>NUCLEOTIDE SEQUENCE [LARGE SCALE GENOMIC DNA]</scope>
    <source>
        <strain evidence="3">ATCC 18683 / 1980 / Ss-1</strain>
    </source>
</reference>
<feature type="compositionally biased region" description="Basic and acidic residues" evidence="1">
    <location>
        <begin position="22"/>
        <end position="31"/>
    </location>
</feature>
<feature type="compositionally biased region" description="Polar residues" evidence="1">
    <location>
        <begin position="63"/>
        <end position="85"/>
    </location>
</feature>
<dbReference type="RefSeq" id="XP_001592792.1">
    <property type="nucleotide sequence ID" value="XM_001592742.1"/>
</dbReference>
<sequence length="85" mass="9634">MDYGDGDGDSLRRRRESPSYNRDMDSSADNERYIQPYEVQLAWGEDQETLVMILDMRGRDSSTSEPNTPLSPTNHATHPVSSVDN</sequence>
<dbReference type="Proteomes" id="UP000001312">
    <property type="component" value="Unassembled WGS sequence"/>
</dbReference>
<dbReference type="GeneID" id="5489387"/>
<dbReference type="HOGENOM" id="CLU_2513995_0_0_1"/>
<proteinExistence type="predicted"/>
<accession>A7EK67</accession>
<protein>
    <submittedName>
        <fullName evidence="2">Uncharacterized protein</fullName>
    </submittedName>
</protein>
<evidence type="ECO:0000256" key="1">
    <source>
        <dbReference type="SAM" id="MobiDB-lite"/>
    </source>
</evidence>
<dbReference type="AlphaFoldDB" id="A7EK67"/>